<proteinExistence type="predicted"/>
<comment type="caution">
    <text evidence="2">The sequence shown here is derived from an EMBL/GenBank/DDBJ whole genome shotgun (WGS) entry which is preliminary data.</text>
</comment>
<dbReference type="AlphaFoldDB" id="A0A1X2ITF7"/>
<organism evidence="2 3">
    <name type="scientific">Absidia repens</name>
    <dbReference type="NCBI Taxonomy" id="90262"/>
    <lineage>
        <taxon>Eukaryota</taxon>
        <taxon>Fungi</taxon>
        <taxon>Fungi incertae sedis</taxon>
        <taxon>Mucoromycota</taxon>
        <taxon>Mucoromycotina</taxon>
        <taxon>Mucoromycetes</taxon>
        <taxon>Mucorales</taxon>
        <taxon>Cunninghamellaceae</taxon>
        <taxon>Absidia</taxon>
    </lineage>
</organism>
<keyword evidence="1" id="KW-0812">Transmembrane</keyword>
<accession>A0A1X2ITF7</accession>
<keyword evidence="3" id="KW-1185">Reference proteome</keyword>
<evidence type="ECO:0000313" key="3">
    <source>
        <dbReference type="Proteomes" id="UP000193560"/>
    </source>
</evidence>
<sequence>MYSYSIWSPSYRKYLFFSFSFCGGDLCLSSYTITHIFFQIRIYWPWYRSNRSISFTDMQQRTIQWPSRYIQQSNLN</sequence>
<protein>
    <submittedName>
        <fullName evidence="2">Uncharacterized protein</fullName>
    </submittedName>
</protein>
<keyword evidence="1" id="KW-1133">Transmembrane helix</keyword>
<feature type="transmembrane region" description="Helical" evidence="1">
    <location>
        <begin position="14"/>
        <end position="38"/>
    </location>
</feature>
<name>A0A1X2ITF7_9FUNG</name>
<gene>
    <name evidence="2" type="ORF">BCR42DRAFT_405445</name>
</gene>
<evidence type="ECO:0000313" key="2">
    <source>
        <dbReference type="EMBL" id="ORZ22075.1"/>
    </source>
</evidence>
<keyword evidence="1" id="KW-0472">Membrane</keyword>
<dbReference type="Proteomes" id="UP000193560">
    <property type="component" value="Unassembled WGS sequence"/>
</dbReference>
<reference evidence="2 3" key="1">
    <citation type="submission" date="2016-07" db="EMBL/GenBank/DDBJ databases">
        <title>Pervasive Adenine N6-methylation of Active Genes in Fungi.</title>
        <authorList>
            <consortium name="DOE Joint Genome Institute"/>
            <person name="Mondo S.J."/>
            <person name="Dannebaum R.O."/>
            <person name="Kuo R.C."/>
            <person name="Labutti K."/>
            <person name="Haridas S."/>
            <person name="Kuo A."/>
            <person name="Salamov A."/>
            <person name="Ahrendt S.R."/>
            <person name="Lipzen A."/>
            <person name="Sullivan W."/>
            <person name="Andreopoulos W.B."/>
            <person name="Clum A."/>
            <person name="Lindquist E."/>
            <person name="Daum C."/>
            <person name="Ramamoorthy G.K."/>
            <person name="Gryganskyi A."/>
            <person name="Culley D."/>
            <person name="Magnuson J.K."/>
            <person name="James T.Y."/>
            <person name="O'Malley M.A."/>
            <person name="Stajich J.E."/>
            <person name="Spatafora J.W."/>
            <person name="Visel A."/>
            <person name="Grigoriev I.V."/>
        </authorList>
    </citation>
    <scope>NUCLEOTIDE SEQUENCE [LARGE SCALE GENOMIC DNA]</scope>
    <source>
        <strain evidence="2 3">NRRL 1336</strain>
    </source>
</reference>
<evidence type="ECO:0000256" key="1">
    <source>
        <dbReference type="SAM" id="Phobius"/>
    </source>
</evidence>
<dbReference type="EMBL" id="MCGE01000004">
    <property type="protein sequence ID" value="ORZ22075.1"/>
    <property type="molecule type" value="Genomic_DNA"/>
</dbReference>